<feature type="modified residue" description="N6-(pyridoxal phosphate)lysine" evidence="8 9">
    <location>
        <position position="699"/>
    </location>
</feature>
<dbReference type="InterPro" id="IPR015421">
    <property type="entry name" value="PyrdxlP-dep_Trfase_major"/>
</dbReference>
<dbReference type="InterPro" id="IPR003437">
    <property type="entry name" value="GcvP"/>
</dbReference>
<dbReference type="GO" id="GO:0019464">
    <property type="term" value="P:glycine decarboxylation via glycine cleavage system"/>
    <property type="evidence" value="ECO:0007669"/>
    <property type="project" value="UniProtKB-UniRule"/>
</dbReference>
<dbReference type="FunFam" id="3.90.1150.10:FF:000007">
    <property type="entry name" value="Glycine dehydrogenase (decarboxylating), mitochondrial"/>
    <property type="match status" value="1"/>
</dbReference>
<name>A0A921P002_9RHOB</name>
<comment type="similarity">
    <text evidence="3 8">Belongs to the GcvP family.</text>
</comment>
<organism evidence="12 13">
    <name type="scientific">Profundibacterium mesophilum KAUST100406-0324</name>
    <dbReference type="NCBI Taxonomy" id="1037889"/>
    <lineage>
        <taxon>Bacteria</taxon>
        <taxon>Pseudomonadati</taxon>
        <taxon>Pseudomonadota</taxon>
        <taxon>Alphaproteobacteria</taxon>
        <taxon>Rhodobacterales</taxon>
        <taxon>Roseobacteraceae</taxon>
        <taxon>Profundibacterium</taxon>
    </lineage>
</organism>
<dbReference type="GO" id="GO:0016594">
    <property type="term" value="F:glycine binding"/>
    <property type="evidence" value="ECO:0007669"/>
    <property type="project" value="TreeGrafter"/>
</dbReference>
<dbReference type="InterPro" id="IPR020581">
    <property type="entry name" value="GDC_P"/>
</dbReference>
<accession>A0A921P002</accession>
<dbReference type="InterPro" id="IPR049315">
    <property type="entry name" value="GDC-P_N"/>
</dbReference>
<reference evidence="12" key="1">
    <citation type="submission" date="2013-03" db="EMBL/GenBank/DDBJ databases">
        <title>Genome Sequence of the Profundibacterium mesophilum strain KAUST100406-0324T from Red Sea, a novel genus in the family Rhodobacteraceae.</title>
        <authorList>
            <person name="Essack M."/>
            <person name="Alam I."/>
            <person name="Lafi F."/>
            <person name="Alawi W."/>
            <person name="Kamanu F."/>
            <person name="Al-Suwailem A."/>
            <person name="Lee O.O."/>
            <person name="Xu Y."/>
            <person name="Bajic V."/>
            <person name="Qian P.-Y."/>
            <person name="Archer J."/>
        </authorList>
    </citation>
    <scope>NUCLEOTIDE SEQUENCE</scope>
    <source>
        <strain evidence="12">KAUST100406-0324</strain>
    </source>
</reference>
<keyword evidence="5 8" id="KW-0663">Pyridoxal phosphate</keyword>
<dbReference type="GO" id="GO:0005829">
    <property type="term" value="C:cytosol"/>
    <property type="evidence" value="ECO:0007669"/>
    <property type="project" value="TreeGrafter"/>
</dbReference>
<evidence type="ECO:0000313" key="13">
    <source>
        <dbReference type="Proteomes" id="UP000698242"/>
    </source>
</evidence>
<dbReference type="GO" id="GO:0004375">
    <property type="term" value="F:glycine dehydrogenase (decarboxylating) activity"/>
    <property type="evidence" value="ECO:0007669"/>
    <property type="project" value="UniProtKB-EC"/>
</dbReference>
<protein>
    <recommendedName>
        <fullName evidence="8">Glycine dehydrogenase (decarboxylating)</fullName>
        <ecNumber evidence="8">1.4.4.2</ecNumber>
    </recommendedName>
    <alternativeName>
        <fullName evidence="8">Glycine cleavage system P-protein</fullName>
    </alternativeName>
    <alternativeName>
        <fullName evidence="8">Glycine decarboxylase</fullName>
    </alternativeName>
    <alternativeName>
        <fullName evidence="8">Glycine dehydrogenase (aminomethyl-transferring)</fullName>
    </alternativeName>
</protein>
<dbReference type="HAMAP" id="MF_00711">
    <property type="entry name" value="GcvP"/>
    <property type="match status" value="1"/>
</dbReference>
<gene>
    <name evidence="8 12" type="primary">gcvP</name>
    <name evidence="12" type="ORF">PMES_00963</name>
</gene>
<dbReference type="GO" id="GO:0030170">
    <property type="term" value="F:pyridoxal phosphate binding"/>
    <property type="evidence" value="ECO:0007669"/>
    <property type="project" value="TreeGrafter"/>
</dbReference>
<dbReference type="PANTHER" id="PTHR11773">
    <property type="entry name" value="GLYCINE DEHYDROGENASE, DECARBOXYLATING"/>
    <property type="match status" value="1"/>
</dbReference>
<feature type="domain" description="Glycine cleavage system P-protein N-terminal" evidence="10">
    <location>
        <begin position="454"/>
        <end position="727"/>
    </location>
</feature>
<comment type="subunit">
    <text evidence="4 8">The glycine cleavage system is composed of four proteins: P, T, L and H.</text>
</comment>
<proteinExistence type="inferred from homology"/>
<dbReference type="NCBIfam" id="TIGR00461">
    <property type="entry name" value="gcvP"/>
    <property type="match status" value="1"/>
</dbReference>
<feature type="domain" description="Glycine dehydrogenase C-terminal" evidence="11">
    <location>
        <begin position="767"/>
        <end position="888"/>
    </location>
</feature>
<dbReference type="InterPro" id="IPR015422">
    <property type="entry name" value="PyrdxlP-dep_Trfase_small"/>
</dbReference>
<feature type="domain" description="Glycine cleavage system P-protein N-terminal" evidence="10">
    <location>
        <begin position="16"/>
        <end position="439"/>
    </location>
</feature>
<dbReference type="Gene3D" id="3.90.1150.10">
    <property type="entry name" value="Aspartate Aminotransferase, domain 1"/>
    <property type="match status" value="2"/>
</dbReference>
<dbReference type="FunFam" id="3.40.640.10:FF:000007">
    <property type="entry name" value="glycine dehydrogenase (Decarboxylating), mitochondrial"/>
    <property type="match status" value="1"/>
</dbReference>
<comment type="function">
    <text evidence="2 8">The glycine cleavage system catalyzes the degradation of glycine. The P protein binds the alpha-amino group of glycine through its pyridoxal phosphate cofactor; CO(2) is released and the remaining methylamine moiety is then transferred to the lipoamide cofactor of the H protein.</text>
</comment>
<evidence type="ECO:0000256" key="5">
    <source>
        <dbReference type="ARBA" id="ARBA00022898"/>
    </source>
</evidence>
<keyword evidence="13" id="KW-1185">Reference proteome</keyword>
<evidence type="ECO:0000256" key="7">
    <source>
        <dbReference type="ARBA" id="ARBA00049026"/>
    </source>
</evidence>
<evidence type="ECO:0000256" key="1">
    <source>
        <dbReference type="ARBA" id="ARBA00001933"/>
    </source>
</evidence>
<keyword evidence="6 8" id="KW-0560">Oxidoreductase</keyword>
<dbReference type="NCBIfam" id="NF001696">
    <property type="entry name" value="PRK00451.1"/>
    <property type="match status" value="1"/>
</dbReference>
<dbReference type="Proteomes" id="UP000698242">
    <property type="component" value="Unassembled WGS sequence"/>
</dbReference>
<evidence type="ECO:0000256" key="3">
    <source>
        <dbReference type="ARBA" id="ARBA00010756"/>
    </source>
</evidence>
<dbReference type="AlphaFoldDB" id="A0A921P002"/>
<dbReference type="Pfam" id="PF02347">
    <property type="entry name" value="GDC-P"/>
    <property type="match status" value="2"/>
</dbReference>
<dbReference type="RefSeq" id="WP_159964380.1">
    <property type="nucleotide sequence ID" value="NZ_APKE01000013.1"/>
</dbReference>
<dbReference type="GO" id="GO:0005960">
    <property type="term" value="C:glycine cleavage complex"/>
    <property type="evidence" value="ECO:0007669"/>
    <property type="project" value="TreeGrafter"/>
</dbReference>
<dbReference type="SUPFAM" id="SSF53383">
    <property type="entry name" value="PLP-dependent transferases"/>
    <property type="match status" value="2"/>
</dbReference>
<sequence length="949" mass="103289">MPFTPTDYLPYDFANRRHIGPSPSEMERMFETLGVDSLDALIDETVPQAIRQAEPLDFGKPKSERELLWYMGQVAKKNQVFSSMIGQGYHGTVTPPVIQRNILENPAWYTAYTPYQPEISQGRLEALLNYQTMIVDLTGLDVANASLLDEATAAAEAVTMAQRGAKSKARAVFVDENCHPQNIEVIRTRCAPLDIEVIVGAPGDMEAERVFAAVFQYPGTLGHLTDFEPHIAALHEAGALGIVIADPLALTLLKEPGAMGADIAVGSTQRFGVPMGYGGPHAAYMACRDAYKRSMPGRIVGVSIDARGNKAYRLSLQTREQHIRREKATSNVCTAQALLAVMASFYAVFHGPEGLKAIAQRVHRKAVRVARGLEEAGFVVGAEAFFDTITVECGPLRQAILDEAARQRINLRPIGHSEIAITVDETTRPETVERLWRAFGIIGRRDDQSQEYRVPEVLHRKSGYLDHPVFHMNRAETEMMRYMRRLADRDLALDRAMIPLGSCTMKLNAAVEMMPITWPEFSNIHPFAPAEQTEGYKLMLDDLSEKLCQITGYDAMSLQPNSGAQGEYAGLLTIAAYHASRGETNRRVCLIPVSAHGTNPASAQMCGMKVVVVKSAANGDIDVDDFRAKAEAAGGDLAACMITYPSTHGVFEETVREVCEITHAHGGQVYIDGANLNAMVGLSKPGDIGGDVSHLNLHKTFCIPHGGGGPGMGPIGVKAHLTPHLPGHPQTGGETGPVSGAPYGSASILPISWAYCLLMGGAGLTQATKVAILNANYIAKRLEGAFDVLFKGRGGRVAHECILDTRPFEKSAGVTVDDIAKRLIDNGFHAPTMSWPVAGTLMVEPTESETKAELDRFCDAMLSIRAEIEAIETGEADRANNPLKNAPHTVEDLVGDWDRPYSREAGCYPKGAFRVDKYWPPVNRVDNVFGDRNLVCTCPPLEDYLDAAE</sequence>
<evidence type="ECO:0000256" key="9">
    <source>
        <dbReference type="PIRSR" id="PIRSR603437-50"/>
    </source>
</evidence>
<comment type="catalytic activity">
    <reaction evidence="7 8">
        <text>N(6)-[(R)-lipoyl]-L-lysyl-[glycine-cleavage complex H protein] + glycine + H(+) = N(6)-[(R)-S(8)-aminomethyldihydrolipoyl]-L-lysyl-[glycine-cleavage complex H protein] + CO2</text>
        <dbReference type="Rhea" id="RHEA:24304"/>
        <dbReference type="Rhea" id="RHEA-COMP:10494"/>
        <dbReference type="Rhea" id="RHEA-COMP:10495"/>
        <dbReference type="ChEBI" id="CHEBI:15378"/>
        <dbReference type="ChEBI" id="CHEBI:16526"/>
        <dbReference type="ChEBI" id="CHEBI:57305"/>
        <dbReference type="ChEBI" id="CHEBI:83099"/>
        <dbReference type="ChEBI" id="CHEBI:83143"/>
        <dbReference type="EC" id="1.4.4.2"/>
    </reaction>
</comment>
<evidence type="ECO:0000256" key="6">
    <source>
        <dbReference type="ARBA" id="ARBA00023002"/>
    </source>
</evidence>
<evidence type="ECO:0000313" key="12">
    <source>
        <dbReference type="EMBL" id="KAF0676673.1"/>
    </source>
</evidence>
<evidence type="ECO:0000256" key="2">
    <source>
        <dbReference type="ARBA" id="ARBA00003788"/>
    </source>
</evidence>
<comment type="cofactor">
    <cofactor evidence="1 8 9">
        <name>pyridoxal 5'-phosphate</name>
        <dbReference type="ChEBI" id="CHEBI:597326"/>
    </cofactor>
</comment>
<evidence type="ECO:0000259" key="10">
    <source>
        <dbReference type="Pfam" id="PF02347"/>
    </source>
</evidence>
<comment type="caution">
    <text evidence="12">The sequence shown here is derived from an EMBL/GenBank/DDBJ whole genome shotgun (WGS) entry which is preliminary data.</text>
</comment>
<dbReference type="CDD" id="cd00613">
    <property type="entry name" value="GDC-P"/>
    <property type="match status" value="2"/>
</dbReference>
<dbReference type="EMBL" id="APKE01000013">
    <property type="protein sequence ID" value="KAF0676673.1"/>
    <property type="molecule type" value="Genomic_DNA"/>
</dbReference>
<dbReference type="InterPro" id="IPR049316">
    <property type="entry name" value="GDC-P_C"/>
</dbReference>
<evidence type="ECO:0000256" key="8">
    <source>
        <dbReference type="HAMAP-Rule" id="MF_00711"/>
    </source>
</evidence>
<dbReference type="Gene3D" id="3.40.640.10">
    <property type="entry name" value="Type I PLP-dependent aspartate aminotransferase-like (Major domain)"/>
    <property type="match status" value="2"/>
</dbReference>
<dbReference type="OrthoDB" id="9801272at2"/>
<dbReference type="FunFam" id="3.40.640.10:FF:000005">
    <property type="entry name" value="Glycine dehydrogenase (decarboxylating), mitochondrial"/>
    <property type="match status" value="1"/>
</dbReference>
<dbReference type="EC" id="1.4.4.2" evidence="8"/>
<dbReference type="InterPro" id="IPR015424">
    <property type="entry name" value="PyrdxlP-dep_Trfase"/>
</dbReference>
<dbReference type="PANTHER" id="PTHR11773:SF1">
    <property type="entry name" value="GLYCINE DEHYDROGENASE (DECARBOXYLATING), MITOCHONDRIAL"/>
    <property type="match status" value="1"/>
</dbReference>
<evidence type="ECO:0000259" key="11">
    <source>
        <dbReference type="Pfam" id="PF21478"/>
    </source>
</evidence>
<evidence type="ECO:0000256" key="4">
    <source>
        <dbReference type="ARBA" id="ARBA00011690"/>
    </source>
</evidence>
<dbReference type="Pfam" id="PF21478">
    <property type="entry name" value="GcvP2_C"/>
    <property type="match status" value="1"/>
</dbReference>